<evidence type="ECO:0000313" key="1">
    <source>
        <dbReference type="EMBL" id="EGG24307.1"/>
    </source>
</evidence>
<proteinExistence type="predicted"/>
<dbReference type="EMBL" id="GL883007">
    <property type="protein sequence ID" value="EGG24307.1"/>
    <property type="molecule type" value="Genomic_DNA"/>
</dbReference>
<reference evidence="2" key="1">
    <citation type="journal article" date="2011" name="Genome Res.">
        <title>Phylogeny-wide analysis of social amoeba genomes highlights ancient origins for complex intercellular communication.</title>
        <authorList>
            <person name="Heidel A.J."/>
            <person name="Lawal H.M."/>
            <person name="Felder M."/>
            <person name="Schilde C."/>
            <person name="Helps N.R."/>
            <person name="Tunggal B."/>
            <person name="Rivero F."/>
            <person name="John U."/>
            <person name="Schleicher M."/>
            <person name="Eichinger L."/>
            <person name="Platzer M."/>
            <person name="Noegel A.A."/>
            <person name="Schaap P."/>
            <person name="Gloeckner G."/>
        </authorList>
    </citation>
    <scope>NUCLEOTIDE SEQUENCE [LARGE SCALE GENOMIC DNA]</scope>
    <source>
        <strain evidence="2">SH3</strain>
    </source>
</reference>
<dbReference type="STRING" id="1054147.F4PJ21"/>
<evidence type="ECO:0000313" key="2">
    <source>
        <dbReference type="Proteomes" id="UP000007797"/>
    </source>
</evidence>
<dbReference type="AlphaFoldDB" id="F4PJ21"/>
<sequence>MSMKSILINLNSTKDITLLNQFPNIKELHIDNSDSFPNRVVPPTRIKKLIGCLSEKISFFLKINQSIETFKSLLLDDHTDPNSMVCDLTDANHIRNLILQTSLNTSNNLLSYPNYKLESSVSKFSYQEFTTLYLKRIKQ</sequence>
<protein>
    <submittedName>
        <fullName evidence="1">Uncharacterized protein</fullName>
    </submittedName>
</protein>
<accession>F4PJ21</accession>
<organism evidence="1 2">
    <name type="scientific">Cavenderia fasciculata</name>
    <name type="common">Slime mold</name>
    <name type="synonym">Dictyostelium fasciculatum</name>
    <dbReference type="NCBI Taxonomy" id="261658"/>
    <lineage>
        <taxon>Eukaryota</taxon>
        <taxon>Amoebozoa</taxon>
        <taxon>Evosea</taxon>
        <taxon>Eumycetozoa</taxon>
        <taxon>Dictyostelia</taxon>
        <taxon>Acytosteliales</taxon>
        <taxon>Cavenderiaceae</taxon>
        <taxon>Cavenderia</taxon>
    </lineage>
</organism>
<dbReference type="KEGG" id="dfa:DFA_06457"/>
<dbReference type="GeneID" id="14876260"/>
<dbReference type="RefSeq" id="XP_004362158.1">
    <property type="nucleotide sequence ID" value="XM_004362101.1"/>
</dbReference>
<name>F4PJ21_CACFS</name>
<keyword evidence="2" id="KW-1185">Reference proteome</keyword>
<gene>
    <name evidence="1" type="ORF">DFA_06457</name>
</gene>
<dbReference type="Proteomes" id="UP000007797">
    <property type="component" value="Unassembled WGS sequence"/>
</dbReference>